<accession>A0A1M6HGC6</accession>
<reference evidence="1 2" key="1">
    <citation type="submission" date="2016-11" db="EMBL/GenBank/DDBJ databases">
        <authorList>
            <person name="Jaros S."/>
            <person name="Januszkiewicz K."/>
            <person name="Wedrychowicz H."/>
        </authorList>
    </citation>
    <scope>NUCLEOTIDE SEQUENCE [LARGE SCALE GENOMIC DNA]</scope>
    <source>
        <strain evidence="1 2">DSM 25479</strain>
    </source>
</reference>
<protein>
    <submittedName>
        <fullName evidence="1">Uncharacterized protein</fullName>
    </submittedName>
</protein>
<dbReference type="AlphaFoldDB" id="A0A1M6HGC6"/>
<dbReference type="Proteomes" id="UP000184335">
    <property type="component" value="Unassembled WGS sequence"/>
</dbReference>
<sequence>MHSLTARNISSLPDIVKREIMSPKLNDRELGHSERKKLTARIITMLGVKFTDDAEMQLAQAEFGTLLRSYSLTAQEVIEAYRMAIKKELPNADGEPIKVYPNLSTIQAGEILSAYINFKVESVAHTKGIEKLRGFLKPPTAEPTQEEKEIASRKIIDSVRGEVSERGSSEKAFLIYNYLCERKEFIPYRRKFPQAYNFCFRKFIAREKANPLLLTRYDIRVLEQGHDELVRRLSEEPKTVKVTELNGYVYQQAKNLLVVKFLKENEDLCT</sequence>
<name>A0A1M6HGC6_9FLAO</name>
<organism evidence="1 2">
    <name type="scientific">Cruoricaptor ignavus</name>
    <dbReference type="NCBI Taxonomy" id="1118202"/>
    <lineage>
        <taxon>Bacteria</taxon>
        <taxon>Pseudomonadati</taxon>
        <taxon>Bacteroidota</taxon>
        <taxon>Flavobacteriia</taxon>
        <taxon>Flavobacteriales</taxon>
        <taxon>Weeksellaceae</taxon>
        <taxon>Cruoricaptor</taxon>
    </lineage>
</organism>
<gene>
    <name evidence="1" type="ORF">SAMN05443429_11252</name>
</gene>
<evidence type="ECO:0000313" key="2">
    <source>
        <dbReference type="Proteomes" id="UP000184335"/>
    </source>
</evidence>
<proteinExistence type="predicted"/>
<dbReference type="STRING" id="1118202.SAMN05443429_11252"/>
<dbReference type="EMBL" id="FQYI01000012">
    <property type="protein sequence ID" value="SHJ21215.1"/>
    <property type="molecule type" value="Genomic_DNA"/>
</dbReference>
<keyword evidence="2" id="KW-1185">Reference proteome</keyword>
<evidence type="ECO:0000313" key="1">
    <source>
        <dbReference type="EMBL" id="SHJ21215.1"/>
    </source>
</evidence>